<reference evidence="1" key="2">
    <citation type="journal article" date="2015" name="Data Brief">
        <title>Shoot transcriptome of the giant reed, Arundo donax.</title>
        <authorList>
            <person name="Barrero R.A."/>
            <person name="Guerrero F.D."/>
            <person name="Moolhuijzen P."/>
            <person name="Goolsby J.A."/>
            <person name="Tidwell J."/>
            <person name="Bellgard S.E."/>
            <person name="Bellgard M.I."/>
        </authorList>
    </citation>
    <scope>NUCLEOTIDE SEQUENCE</scope>
    <source>
        <tissue evidence="1">Shoot tissue taken approximately 20 cm above the soil surface</tissue>
    </source>
</reference>
<protein>
    <submittedName>
        <fullName evidence="1">Uncharacterized protein</fullName>
    </submittedName>
</protein>
<name>A0A0A9FSQ1_ARUDO</name>
<evidence type="ECO:0000313" key="1">
    <source>
        <dbReference type="EMBL" id="JAE15885.1"/>
    </source>
</evidence>
<dbReference type="EMBL" id="GBRH01182011">
    <property type="protein sequence ID" value="JAE15885.1"/>
    <property type="molecule type" value="Transcribed_RNA"/>
</dbReference>
<organism evidence="1">
    <name type="scientific">Arundo donax</name>
    <name type="common">Giant reed</name>
    <name type="synonym">Donax arundinaceus</name>
    <dbReference type="NCBI Taxonomy" id="35708"/>
    <lineage>
        <taxon>Eukaryota</taxon>
        <taxon>Viridiplantae</taxon>
        <taxon>Streptophyta</taxon>
        <taxon>Embryophyta</taxon>
        <taxon>Tracheophyta</taxon>
        <taxon>Spermatophyta</taxon>
        <taxon>Magnoliopsida</taxon>
        <taxon>Liliopsida</taxon>
        <taxon>Poales</taxon>
        <taxon>Poaceae</taxon>
        <taxon>PACMAD clade</taxon>
        <taxon>Arundinoideae</taxon>
        <taxon>Arundineae</taxon>
        <taxon>Arundo</taxon>
    </lineage>
</organism>
<proteinExistence type="predicted"/>
<dbReference type="AlphaFoldDB" id="A0A0A9FSQ1"/>
<reference evidence="1" key="1">
    <citation type="submission" date="2014-09" db="EMBL/GenBank/DDBJ databases">
        <authorList>
            <person name="Magalhaes I.L.F."/>
            <person name="Oliveira U."/>
            <person name="Santos F.R."/>
            <person name="Vidigal T.H.D.A."/>
            <person name="Brescovit A.D."/>
            <person name="Santos A.J."/>
        </authorList>
    </citation>
    <scope>NUCLEOTIDE SEQUENCE</scope>
    <source>
        <tissue evidence="1">Shoot tissue taken approximately 20 cm above the soil surface</tissue>
    </source>
</reference>
<sequence>MILSLFIREYIILIVTEHTQKERLGF</sequence>
<accession>A0A0A9FSQ1</accession>